<evidence type="ECO:0000256" key="1">
    <source>
        <dbReference type="ARBA" id="ARBA00022801"/>
    </source>
</evidence>
<gene>
    <name evidence="3" type="ORF">UFOPK2000_00095</name>
</gene>
<dbReference type="EMBL" id="CAEZVK010000004">
    <property type="protein sequence ID" value="CAB4621887.1"/>
    <property type="molecule type" value="Genomic_DNA"/>
</dbReference>
<dbReference type="NCBIfam" id="NF033747">
    <property type="entry name" value="class_E_sortase"/>
    <property type="match status" value="1"/>
</dbReference>
<proteinExistence type="predicted"/>
<evidence type="ECO:0000313" key="3">
    <source>
        <dbReference type="EMBL" id="CAB4621887.1"/>
    </source>
</evidence>
<dbReference type="NCBIfam" id="TIGR01076">
    <property type="entry name" value="sortase_fam"/>
    <property type="match status" value="1"/>
</dbReference>
<dbReference type="GO" id="GO:0016787">
    <property type="term" value="F:hydrolase activity"/>
    <property type="evidence" value="ECO:0007669"/>
    <property type="project" value="UniProtKB-KW"/>
</dbReference>
<keyword evidence="2" id="KW-0812">Transmembrane</keyword>
<feature type="transmembrane region" description="Helical" evidence="2">
    <location>
        <begin position="291"/>
        <end position="316"/>
    </location>
</feature>
<accession>A0A6J6IC98</accession>
<dbReference type="Pfam" id="PF04203">
    <property type="entry name" value="Sortase"/>
    <property type="match status" value="1"/>
</dbReference>
<protein>
    <submittedName>
        <fullName evidence="3">Unannotated protein</fullName>
    </submittedName>
</protein>
<keyword evidence="2" id="KW-0472">Membrane</keyword>
<keyword evidence="1" id="KW-0378">Hydrolase</keyword>
<dbReference type="Gene3D" id="2.40.260.10">
    <property type="entry name" value="Sortase"/>
    <property type="match status" value="1"/>
</dbReference>
<reference evidence="3" key="1">
    <citation type="submission" date="2020-05" db="EMBL/GenBank/DDBJ databases">
        <authorList>
            <person name="Chiriac C."/>
            <person name="Salcher M."/>
            <person name="Ghai R."/>
            <person name="Kavagutti S V."/>
        </authorList>
    </citation>
    <scope>NUCLEOTIDE SEQUENCE</scope>
</reference>
<organism evidence="3">
    <name type="scientific">freshwater metagenome</name>
    <dbReference type="NCBI Taxonomy" id="449393"/>
    <lineage>
        <taxon>unclassified sequences</taxon>
        <taxon>metagenomes</taxon>
        <taxon>ecological metagenomes</taxon>
    </lineage>
</organism>
<dbReference type="InterPro" id="IPR042003">
    <property type="entry name" value="Sortase_E"/>
</dbReference>
<dbReference type="CDD" id="cd05830">
    <property type="entry name" value="Sortase_E"/>
    <property type="match status" value="1"/>
</dbReference>
<dbReference type="AlphaFoldDB" id="A0A6J6IC98"/>
<dbReference type="InterPro" id="IPR053465">
    <property type="entry name" value="Sortase_Class_E"/>
</dbReference>
<feature type="transmembrane region" description="Helical" evidence="2">
    <location>
        <begin position="248"/>
        <end position="270"/>
    </location>
</feature>
<name>A0A6J6IC98_9ZZZZ</name>
<keyword evidence="2" id="KW-1133">Transmembrane helix</keyword>
<dbReference type="InterPro" id="IPR005754">
    <property type="entry name" value="Sortase"/>
</dbReference>
<dbReference type="SUPFAM" id="SSF63817">
    <property type="entry name" value="Sortase"/>
    <property type="match status" value="1"/>
</dbReference>
<evidence type="ECO:0000256" key="2">
    <source>
        <dbReference type="SAM" id="Phobius"/>
    </source>
</evidence>
<dbReference type="InterPro" id="IPR023365">
    <property type="entry name" value="Sortase_dom-sf"/>
</dbReference>
<sequence length="323" mass="35242">MQLWSVVGAIGRFMMRAGVVILLFVAYQLWGTGLSTARAQDNLTKKFDSQIAEFSPSTPANDTQPVVTAPTDVPVPQLGDPIARITMKNIDSDFIMVQGVDLKWLQQGPGHFPQTPLPGQPGNAAVAGHRTTYQAPFNRIDELAPGDLITVQTLQGTFTYKVDSHIDPKEGTTSGHIIVSPNDLSILDQNVGNRLTLMACHPKFTASQRIVVTATLTSNPAPATPIPAYNGVTTDASTDALAGGDSSAWPAAIFWSLFAGLAWFGVWWLARFWTPTLLRKRARRVSRLKDWKFLTTYAIGTPFVLVLMFIAFTNIARLLPASY</sequence>